<keyword evidence="8" id="KW-1133">Transmembrane helix</keyword>
<dbReference type="GO" id="GO:0005765">
    <property type="term" value="C:lysosomal membrane"/>
    <property type="evidence" value="ECO:0007669"/>
    <property type="project" value="UniProtKB-SubCell"/>
</dbReference>
<evidence type="ECO:0000256" key="1">
    <source>
        <dbReference type="ARBA" id="ARBA00004414"/>
    </source>
</evidence>
<comment type="similarity">
    <text evidence="4">Belongs to the CDIP1/LITAF family.</text>
</comment>
<evidence type="ECO:0000259" key="9">
    <source>
        <dbReference type="PROSITE" id="PS51837"/>
    </source>
</evidence>
<dbReference type="Pfam" id="PF10601">
    <property type="entry name" value="zf-LITAF-like"/>
    <property type="match status" value="1"/>
</dbReference>
<comment type="subcellular location">
    <subcellularLocation>
        <location evidence="2">Endosome membrane</location>
        <topology evidence="2">Peripheral membrane protein</topology>
    </subcellularLocation>
    <subcellularLocation>
        <location evidence="1">Late endosome membrane</location>
    </subcellularLocation>
    <subcellularLocation>
        <location evidence="3">Lysosome membrane</location>
        <topology evidence="3">Peripheral membrane protein</topology>
        <orientation evidence="3">Cytoplasmic side</orientation>
    </subcellularLocation>
</comment>
<reference evidence="10 11" key="1">
    <citation type="journal article" date="2015" name="Nat. Commun.">
        <title>Lucilia cuprina genome unlocks parasitic fly biology to underpin future interventions.</title>
        <authorList>
            <person name="Anstead C.A."/>
            <person name="Korhonen P.K."/>
            <person name="Young N.D."/>
            <person name="Hall R.S."/>
            <person name="Jex A.R."/>
            <person name="Murali S.C."/>
            <person name="Hughes D.S."/>
            <person name="Lee S.F."/>
            <person name="Perry T."/>
            <person name="Stroehlein A.J."/>
            <person name="Ansell B.R."/>
            <person name="Breugelmans B."/>
            <person name="Hofmann A."/>
            <person name="Qu J."/>
            <person name="Dugan S."/>
            <person name="Lee S.L."/>
            <person name="Chao H."/>
            <person name="Dinh H."/>
            <person name="Han Y."/>
            <person name="Doddapaneni H.V."/>
            <person name="Worley K.C."/>
            <person name="Muzny D.M."/>
            <person name="Ioannidis P."/>
            <person name="Waterhouse R.M."/>
            <person name="Zdobnov E.M."/>
            <person name="James P.J."/>
            <person name="Bagnall N.H."/>
            <person name="Kotze A.C."/>
            <person name="Gibbs R.A."/>
            <person name="Richards S."/>
            <person name="Batterham P."/>
            <person name="Gasser R.B."/>
        </authorList>
    </citation>
    <scope>NUCLEOTIDE SEQUENCE [LARGE SCALE GENOMIC DNA]</scope>
    <source>
        <strain evidence="10 11">LS</strain>
        <tissue evidence="10">Full body</tissue>
    </source>
</reference>
<dbReference type="SMART" id="SM00714">
    <property type="entry name" value="LITAF"/>
    <property type="match status" value="1"/>
</dbReference>
<gene>
    <name evidence="10" type="ORF">FF38_13020</name>
</gene>
<accession>A0A0L0BLY9</accession>
<keyword evidence="6" id="KW-0862">Zinc</keyword>
<dbReference type="InterPro" id="IPR006629">
    <property type="entry name" value="LITAF"/>
</dbReference>
<dbReference type="EMBL" id="JRES01001693">
    <property type="protein sequence ID" value="KNC20943.1"/>
    <property type="molecule type" value="Genomic_DNA"/>
</dbReference>
<evidence type="ECO:0000256" key="4">
    <source>
        <dbReference type="ARBA" id="ARBA00005975"/>
    </source>
</evidence>
<dbReference type="InterPro" id="IPR037519">
    <property type="entry name" value="LITAF_fam"/>
</dbReference>
<keyword evidence="8" id="KW-0812">Transmembrane</keyword>
<evidence type="ECO:0000313" key="10">
    <source>
        <dbReference type="EMBL" id="KNC20943.1"/>
    </source>
</evidence>
<evidence type="ECO:0000256" key="3">
    <source>
        <dbReference type="ARBA" id="ARBA00004630"/>
    </source>
</evidence>
<dbReference type="PANTHER" id="PTHR23292">
    <property type="entry name" value="LIPOPOLYSACCHARIDE-INDUCED TUMOR NECROSIS FACTOR-ALPHA FACTOR"/>
    <property type="match status" value="1"/>
</dbReference>
<dbReference type="Proteomes" id="UP000037069">
    <property type="component" value="Unassembled WGS sequence"/>
</dbReference>
<evidence type="ECO:0000256" key="7">
    <source>
        <dbReference type="ARBA" id="ARBA00023136"/>
    </source>
</evidence>
<keyword evidence="7 8" id="KW-0472">Membrane</keyword>
<dbReference type="OrthoDB" id="5599753at2759"/>
<sequence>MPTKQELMDMMDNRLPGETLPLSDSAHREPPAYPDLERVSYASQQHREYHQQQQQFLPQQVYTIRQPEAITVQPTQFGTRSHLAYCPSCHATQMTRCEYQSGMMTHIIATILCFTTCCCCLPYFFNNCKSARHYCSNCGSYLGAHTK</sequence>
<feature type="transmembrane region" description="Helical" evidence="8">
    <location>
        <begin position="103"/>
        <end position="125"/>
    </location>
</feature>
<evidence type="ECO:0000256" key="8">
    <source>
        <dbReference type="SAM" id="Phobius"/>
    </source>
</evidence>
<protein>
    <recommendedName>
        <fullName evidence="9">LITAF domain-containing protein</fullName>
    </recommendedName>
</protein>
<keyword evidence="11" id="KW-1185">Reference proteome</keyword>
<keyword evidence="5" id="KW-0479">Metal-binding</keyword>
<feature type="domain" description="LITAF" evidence="9">
    <location>
        <begin position="66"/>
        <end position="147"/>
    </location>
</feature>
<dbReference type="GO" id="GO:0008270">
    <property type="term" value="F:zinc ion binding"/>
    <property type="evidence" value="ECO:0007669"/>
    <property type="project" value="TreeGrafter"/>
</dbReference>
<dbReference type="PANTHER" id="PTHR23292:SF6">
    <property type="entry name" value="FI16602P1-RELATED"/>
    <property type="match status" value="1"/>
</dbReference>
<evidence type="ECO:0000256" key="2">
    <source>
        <dbReference type="ARBA" id="ARBA00004481"/>
    </source>
</evidence>
<dbReference type="AlphaFoldDB" id="A0A0L0BLY9"/>
<name>A0A0L0BLY9_LUCCU</name>
<dbReference type="PROSITE" id="PS51837">
    <property type="entry name" value="LITAF"/>
    <property type="match status" value="1"/>
</dbReference>
<evidence type="ECO:0000256" key="6">
    <source>
        <dbReference type="ARBA" id="ARBA00022833"/>
    </source>
</evidence>
<organism evidence="10 11">
    <name type="scientific">Lucilia cuprina</name>
    <name type="common">Green bottle fly</name>
    <name type="synonym">Australian sheep blowfly</name>
    <dbReference type="NCBI Taxonomy" id="7375"/>
    <lineage>
        <taxon>Eukaryota</taxon>
        <taxon>Metazoa</taxon>
        <taxon>Ecdysozoa</taxon>
        <taxon>Arthropoda</taxon>
        <taxon>Hexapoda</taxon>
        <taxon>Insecta</taxon>
        <taxon>Pterygota</taxon>
        <taxon>Neoptera</taxon>
        <taxon>Endopterygota</taxon>
        <taxon>Diptera</taxon>
        <taxon>Brachycera</taxon>
        <taxon>Muscomorpha</taxon>
        <taxon>Oestroidea</taxon>
        <taxon>Calliphoridae</taxon>
        <taxon>Luciliinae</taxon>
        <taxon>Lucilia</taxon>
    </lineage>
</organism>
<proteinExistence type="inferred from homology"/>
<evidence type="ECO:0000313" key="11">
    <source>
        <dbReference type="Proteomes" id="UP000037069"/>
    </source>
</evidence>
<dbReference type="STRING" id="7375.A0A0L0BLY9"/>
<dbReference type="GO" id="GO:0031902">
    <property type="term" value="C:late endosome membrane"/>
    <property type="evidence" value="ECO:0007669"/>
    <property type="project" value="UniProtKB-SubCell"/>
</dbReference>
<comment type="caution">
    <text evidence="10">The sequence shown here is derived from an EMBL/GenBank/DDBJ whole genome shotgun (WGS) entry which is preliminary data.</text>
</comment>
<evidence type="ECO:0000256" key="5">
    <source>
        <dbReference type="ARBA" id="ARBA00022723"/>
    </source>
</evidence>